<dbReference type="EMBL" id="JANFNH010000006">
    <property type="protein sequence ID" value="MCQ4042313.1"/>
    <property type="molecule type" value="Genomic_DNA"/>
</dbReference>
<comment type="caution">
    <text evidence="5">The sequence shown here is derived from an EMBL/GenBank/DDBJ whole genome shotgun (WGS) entry which is preliminary data.</text>
</comment>
<reference evidence="5 6" key="1">
    <citation type="submission" date="2022-06" db="EMBL/GenBank/DDBJ databases">
        <title>Draft genome sequence of type strain Streptomyces rubrisoli DSM 42083.</title>
        <authorList>
            <person name="Duangmal K."/>
            <person name="Klaysubun C."/>
        </authorList>
    </citation>
    <scope>NUCLEOTIDE SEQUENCE [LARGE SCALE GENOMIC DNA]</scope>
    <source>
        <strain evidence="5 6">DSM 42083</strain>
    </source>
</reference>
<dbReference type="RefSeq" id="WP_255926360.1">
    <property type="nucleotide sequence ID" value="NZ_JANFNH010000006.1"/>
</dbReference>
<dbReference type="PROSITE" id="PS51371">
    <property type="entry name" value="CBS"/>
    <property type="match status" value="2"/>
</dbReference>
<evidence type="ECO:0000259" key="3">
    <source>
        <dbReference type="PROSITE" id="PS50914"/>
    </source>
</evidence>
<dbReference type="PIRSF" id="PIRSF036990">
    <property type="entry name" value="UCP036990_CBS_BON"/>
    <property type="match status" value="1"/>
</dbReference>
<dbReference type="InterPro" id="IPR000644">
    <property type="entry name" value="CBS_dom"/>
</dbReference>
<dbReference type="PANTHER" id="PTHR43080">
    <property type="entry name" value="CBS DOMAIN-CONTAINING PROTEIN CBSX3, MITOCHONDRIAL"/>
    <property type="match status" value="1"/>
</dbReference>
<dbReference type="CDD" id="cd04586">
    <property type="entry name" value="CBS_pair_BON_assoc"/>
    <property type="match status" value="1"/>
</dbReference>
<dbReference type="Gene3D" id="3.30.1340.30">
    <property type="match status" value="1"/>
</dbReference>
<evidence type="ECO:0000256" key="2">
    <source>
        <dbReference type="PROSITE-ProRule" id="PRU00703"/>
    </source>
</evidence>
<feature type="domain" description="BON" evidence="3">
    <location>
        <begin position="153"/>
        <end position="222"/>
    </location>
</feature>
<dbReference type="PANTHER" id="PTHR43080:SF29">
    <property type="entry name" value="OS02G0818000 PROTEIN"/>
    <property type="match status" value="1"/>
</dbReference>
<dbReference type="Pfam" id="PF00571">
    <property type="entry name" value="CBS"/>
    <property type="match status" value="2"/>
</dbReference>
<name>A0ABT1PDK8_9ACTN</name>
<sequence length="227" mass="24804">MRHRNVSDLMTTAVVTVRRDTTFKEIAGLLAEHDITAVPVVDDNDRPVGMVSEADLLRKQAGQPDPAGLLAEAFERSEPGTHAWQADLAKAAATSAEWLMTTPAVTARPEWTVVEAARVMEQHKVKRLPVVNEAGQLVGLVSRADLLRVFLRRDQAVREEIMDDVLVGTLRLAPTDVTVNVVDGQVTLTGTVERRSLIPLVARLCRGVDGVVSVEARLDYRLDDEGA</sequence>
<dbReference type="PROSITE" id="PS50914">
    <property type="entry name" value="BON"/>
    <property type="match status" value="1"/>
</dbReference>
<dbReference type="Pfam" id="PF04972">
    <property type="entry name" value="BON"/>
    <property type="match status" value="1"/>
</dbReference>
<dbReference type="Proteomes" id="UP001206206">
    <property type="component" value="Unassembled WGS sequence"/>
</dbReference>
<dbReference type="InterPro" id="IPR007055">
    <property type="entry name" value="BON_dom"/>
</dbReference>
<dbReference type="InterPro" id="IPR046342">
    <property type="entry name" value="CBS_dom_sf"/>
</dbReference>
<proteinExistence type="predicted"/>
<feature type="domain" description="CBS" evidence="4">
    <location>
        <begin position="10"/>
        <end position="67"/>
    </location>
</feature>
<dbReference type="SMART" id="SM00116">
    <property type="entry name" value="CBS"/>
    <property type="match status" value="2"/>
</dbReference>
<dbReference type="InterPro" id="IPR014004">
    <property type="entry name" value="Transpt-assoc_nodulatn_dom_bac"/>
</dbReference>
<evidence type="ECO:0000256" key="1">
    <source>
        <dbReference type="ARBA" id="ARBA00023122"/>
    </source>
</evidence>
<gene>
    <name evidence="5" type="ORF">NON19_09755</name>
</gene>
<dbReference type="SUPFAM" id="SSF54631">
    <property type="entry name" value="CBS-domain pair"/>
    <property type="match status" value="1"/>
</dbReference>
<keyword evidence="1 2" id="KW-0129">CBS domain</keyword>
<evidence type="ECO:0000313" key="5">
    <source>
        <dbReference type="EMBL" id="MCQ4042313.1"/>
    </source>
</evidence>
<accession>A0ABT1PDK8</accession>
<dbReference type="InterPro" id="IPR051257">
    <property type="entry name" value="Diverse_CBS-Domain"/>
</dbReference>
<dbReference type="InterPro" id="IPR017080">
    <property type="entry name" value="UCP036990_CBS_BON"/>
</dbReference>
<dbReference type="Gene3D" id="3.10.580.10">
    <property type="entry name" value="CBS-domain"/>
    <property type="match status" value="1"/>
</dbReference>
<evidence type="ECO:0000313" key="6">
    <source>
        <dbReference type="Proteomes" id="UP001206206"/>
    </source>
</evidence>
<keyword evidence="6" id="KW-1185">Reference proteome</keyword>
<protein>
    <submittedName>
        <fullName evidence="5">CBS domain-containing protein</fullName>
    </submittedName>
</protein>
<evidence type="ECO:0000259" key="4">
    <source>
        <dbReference type="PROSITE" id="PS51371"/>
    </source>
</evidence>
<dbReference type="SMART" id="SM00749">
    <property type="entry name" value="BON"/>
    <property type="match status" value="1"/>
</dbReference>
<organism evidence="5 6">
    <name type="scientific">Streptantibioticus rubrisoli</name>
    <dbReference type="NCBI Taxonomy" id="1387313"/>
    <lineage>
        <taxon>Bacteria</taxon>
        <taxon>Bacillati</taxon>
        <taxon>Actinomycetota</taxon>
        <taxon>Actinomycetes</taxon>
        <taxon>Kitasatosporales</taxon>
        <taxon>Streptomycetaceae</taxon>
        <taxon>Streptantibioticus</taxon>
    </lineage>
</organism>
<feature type="domain" description="CBS" evidence="4">
    <location>
        <begin position="100"/>
        <end position="157"/>
    </location>
</feature>